<comment type="caution">
    <text evidence="3">The sequence shown here is derived from an EMBL/GenBank/DDBJ whole genome shotgun (WGS) entry which is preliminary data.</text>
</comment>
<dbReference type="RefSeq" id="WP_129609989.1">
    <property type="nucleotide sequence ID" value="NZ_UWOC01000161.1"/>
</dbReference>
<dbReference type="EMBL" id="UWOC01000161">
    <property type="protein sequence ID" value="VCU10094.1"/>
    <property type="molecule type" value="Genomic_DNA"/>
</dbReference>
<evidence type="ECO:0000256" key="2">
    <source>
        <dbReference type="ARBA" id="ARBA00023172"/>
    </source>
</evidence>
<reference evidence="4" key="1">
    <citation type="submission" date="2018-10" db="EMBL/GenBank/DDBJ databases">
        <authorList>
            <person name="Peiro R."/>
            <person name="Begona"/>
            <person name="Cbmso G."/>
            <person name="Lopez M."/>
            <person name="Gonzalez S."/>
            <person name="Sacristan E."/>
            <person name="Castillo E."/>
        </authorList>
    </citation>
    <scope>NUCLEOTIDE SEQUENCE [LARGE SCALE GENOMIC DNA]</scope>
</reference>
<evidence type="ECO:0000313" key="4">
    <source>
        <dbReference type="Proteomes" id="UP000289200"/>
    </source>
</evidence>
<gene>
    <name evidence="3" type="ORF">RHODGE_RHODGE_03280</name>
</gene>
<keyword evidence="4" id="KW-1185">Reference proteome</keyword>
<dbReference type="InterPro" id="IPR010998">
    <property type="entry name" value="Integrase_recombinase_N"/>
</dbReference>
<dbReference type="InterPro" id="IPR011010">
    <property type="entry name" value="DNA_brk_join_enz"/>
</dbReference>
<dbReference type="SUPFAM" id="SSF56349">
    <property type="entry name" value="DNA breaking-rejoining enzymes"/>
    <property type="match status" value="1"/>
</dbReference>
<accession>A0A447CXX6</accession>
<dbReference type="Gene3D" id="1.10.150.130">
    <property type="match status" value="1"/>
</dbReference>
<evidence type="ECO:0000256" key="1">
    <source>
        <dbReference type="ARBA" id="ARBA00023125"/>
    </source>
</evidence>
<sequence length="348" mass="38752">MPRKRAKATRAVIDLPKGVHRVISRGREYFYFQAGRGTAFAGQRVALPSDPHSPDFWAALRRAQGVDAGETVVTFGAVAELYEQSPQFAVLTKGSRAQYRRGLKIARAAWGLLPAEGLRPVHVRALLDGMADRTGTANTVLGVLRALSSWGRERDHFPHSLTEGVKPYAKSGGHRPWTDCQLAAAEKHLTGMVRRGFFLLRYTGQRGSDVVRLGETFIDDGGFRLAQQKTGRDVWCPIDDALAAEMSTWPREPGPYLRHGRGPYTRKILDKHFAEQRDKVPELAGVTLHGLRGTRVIELRRLGLTTTQIQDQVGMSLAMIERYCRFADRKASGQASVVSLRERRATKK</sequence>
<dbReference type="InterPro" id="IPR013762">
    <property type="entry name" value="Integrase-like_cat_sf"/>
</dbReference>
<keyword evidence="2" id="KW-0233">DNA recombination</keyword>
<dbReference type="GO" id="GO:0015074">
    <property type="term" value="P:DNA integration"/>
    <property type="evidence" value="ECO:0007669"/>
    <property type="project" value="InterPro"/>
</dbReference>
<evidence type="ECO:0000313" key="3">
    <source>
        <dbReference type="EMBL" id="VCU10094.1"/>
    </source>
</evidence>
<proteinExistence type="predicted"/>
<dbReference type="Proteomes" id="UP000289200">
    <property type="component" value="Unassembled WGS sequence"/>
</dbReference>
<dbReference type="AlphaFoldDB" id="A0A447CXX6"/>
<organism evidence="3 4">
    <name type="scientific">Rhodoplanes serenus</name>
    <dbReference type="NCBI Taxonomy" id="200615"/>
    <lineage>
        <taxon>Bacteria</taxon>
        <taxon>Pseudomonadati</taxon>
        <taxon>Pseudomonadota</taxon>
        <taxon>Alphaproteobacteria</taxon>
        <taxon>Hyphomicrobiales</taxon>
        <taxon>Nitrobacteraceae</taxon>
        <taxon>Rhodoplanes</taxon>
    </lineage>
</organism>
<dbReference type="Gene3D" id="1.10.443.10">
    <property type="entry name" value="Intergrase catalytic core"/>
    <property type="match status" value="1"/>
</dbReference>
<name>A0A447CXX6_9BRAD</name>
<protein>
    <recommendedName>
        <fullName evidence="5">Tyr recombinase domain-containing protein</fullName>
    </recommendedName>
</protein>
<keyword evidence="1" id="KW-0238">DNA-binding</keyword>
<dbReference type="GO" id="GO:0003677">
    <property type="term" value="F:DNA binding"/>
    <property type="evidence" value="ECO:0007669"/>
    <property type="project" value="UniProtKB-KW"/>
</dbReference>
<dbReference type="GO" id="GO:0006310">
    <property type="term" value="P:DNA recombination"/>
    <property type="evidence" value="ECO:0007669"/>
    <property type="project" value="UniProtKB-KW"/>
</dbReference>
<evidence type="ECO:0008006" key="5">
    <source>
        <dbReference type="Google" id="ProtNLM"/>
    </source>
</evidence>
<dbReference type="OrthoDB" id="7873969at2"/>